<dbReference type="OrthoDB" id="4554463at2"/>
<accession>A0A543F6F0</accession>
<organism evidence="2 3">
    <name type="scientific">Nocardia bhagyanarayanae</name>
    <dbReference type="NCBI Taxonomy" id="1215925"/>
    <lineage>
        <taxon>Bacteria</taxon>
        <taxon>Bacillati</taxon>
        <taxon>Actinomycetota</taxon>
        <taxon>Actinomycetes</taxon>
        <taxon>Mycobacteriales</taxon>
        <taxon>Nocardiaceae</taxon>
        <taxon>Nocardia</taxon>
    </lineage>
</organism>
<evidence type="ECO:0000313" key="3">
    <source>
        <dbReference type="Proteomes" id="UP000316331"/>
    </source>
</evidence>
<evidence type="ECO:0000313" key="2">
    <source>
        <dbReference type="EMBL" id="TQM29396.1"/>
    </source>
</evidence>
<comment type="caution">
    <text evidence="2">The sequence shown here is derived from an EMBL/GenBank/DDBJ whole genome shotgun (WGS) entry which is preliminary data.</text>
</comment>
<keyword evidence="1" id="KW-0812">Transmembrane</keyword>
<feature type="transmembrane region" description="Helical" evidence="1">
    <location>
        <begin position="20"/>
        <end position="43"/>
    </location>
</feature>
<dbReference type="EMBL" id="VFPG01000001">
    <property type="protein sequence ID" value="TQM29396.1"/>
    <property type="molecule type" value="Genomic_DNA"/>
</dbReference>
<protein>
    <submittedName>
        <fullName evidence="2">Uncharacterized protein</fullName>
    </submittedName>
</protein>
<dbReference type="Proteomes" id="UP000316331">
    <property type="component" value="Unassembled WGS sequence"/>
</dbReference>
<reference evidence="2 3" key="1">
    <citation type="submission" date="2019-06" db="EMBL/GenBank/DDBJ databases">
        <title>Sequencing the genomes of 1000 actinobacteria strains.</title>
        <authorList>
            <person name="Klenk H.-P."/>
        </authorList>
    </citation>
    <scope>NUCLEOTIDE SEQUENCE [LARGE SCALE GENOMIC DNA]</scope>
    <source>
        <strain evidence="2 3">DSM 103495</strain>
    </source>
</reference>
<keyword evidence="1" id="KW-0472">Membrane</keyword>
<name>A0A543F6F0_9NOCA</name>
<proteinExistence type="predicted"/>
<evidence type="ECO:0000256" key="1">
    <source>
        <dbReference type="SAM" id="Phobius"/>
    </source>
</evidence>
<keyword evidence="1" id="KW-1133">Transmembrane helix</keyword>
<sequence>MAANLAAFVIVAATKFEPLIIPVSAAILPGSLPLGLLAAVWITKKGVEPVIFRPIYDVRFAFAQAHPRFRAAVEKDPRYKPPLD</sequence>
<keyword evidence="3" id="KW-1185">Reference proteome</keyword>
<dbReference type="AlphaFoldDB" id="A0A543F6F0"/>
<dbReference type="RefSeq" id="WP_141807877.1">
    <property type="nucleotide sequence ID" value="NZ_VFPG01000001.1"/>
</dbReference>
<gene>
    <name evidence="2" type="ORF">FB390_0997</name>
</gene>